<comment type="caution">
    <text evidence="1">The sequence shown here is derived from an EMBL/GenBank/DDBJ whole genome shotgun (WGS) entry which is preliminary data.</text>
</comment>
<dbReference type="EMBL" id="CAJOBQ010004674">
    <property type="protein sequence ID" value="CAF4641480.1"/>
    <property type="molecule type" value="Genomic_DNA"/>
</dbReference>
<evidence type="ECO:0000313" key="2">
    <source>
        <dbReference type="Proteomes" id="UP000663862"/>
    </source>
</evidence>
<dbReference type="Proteomes" id="UP000663862">
    <property type="component" value="Unassembled WGS sequence"/>
</dbReference>
<reference evidence="1" key="1">
    <citation type="submission" date="2021-02" db="EMBL/GenBank/DDBJ databases">
        <authorList>
            <person name="Nowell W R."/>
        </authorList>
    </citation>
    <scope>NUCLEOTIDE SEQUENCE</scope>
</reference>
<gene>
    <name evidence="1" type="ORF">TSG867_LOCUS30212</name>
</gene>
<dbReference type="AlphaFoldDB" id="A0A821ETT4"/>
<evidence type="ECO:0000313" key="1">
    <source>
        <dbReference type="EMBL" id="CAF4641480.1"/>
    </source>
</evidence>
<organism evidence="1 2">
    <name type="scientific">Rotaria socialis</name>
    <dbReference type="NCBI Taxonomy" id="392032"/>
    <lineage>
        <taxon>Eukaryota</taxon>
        <taxon>Metazoa</taxon>
        <taxon>Spiralia</taxon>
        <taxon>Gnathifera</taxon>
        <taxon>Rotifera</taxon>
        <taxon>Eurotatoria</taxon>
        <taxon>Bdelloidea</taxon>
        <taxon>Philodinida</taxon>
        <taxon>Philodinidae</taxon>
        <taxon>Rotaria</taxon>
    </lineage>
</organism>
<accession>A0A821ETT4</accession>
<name>A0A821ETT4_9BILA</name>
<proteinExistence type="predicted"/>
<protein>
    <submittedName>
        <fullName evidence="1">Uncharacterized protein</fullName>
    </submittedName>
</protein>
<sequence length="113" mass="12751">MNNDSNKNFEQSNSIAADRAQGSFDEDLVTWGLRYDAYNFVFVASCKLKCISKTAGVSNILFLLCTPVVRSTAPHYGFYIIFPSFNLILFSNCQVQHRIAITIRIEAPDHEPL</sequence>